<dbReference type="EMBL" id="PGTK01000005">
    <property type="protein sequence ID" value="PJF31006.1"/>
    <property type="molecule type" value="Genomic_DNA"/>
</dbReference>
<keyword evidence="1" id="KW-0732">Signal</keyword>
<protein>
    <recommendedName>
        <fullName evidence="4">SMP-30/Gluconolactonase/LRE-like region domain-containing protein</fullName>
    </recommendedName>
</protein>
<evidence type="ECO:0008006" key="4">
    <source>
        <dbReference type="Google" id="ProtNLM"/>
    </source>
</evidence>
<dbReference type="Pfam" id="PF20067">
    <property type="entry name" value="SSL_N"/>
    <property type="match status" value="1"/>
</dbReference>
<feature type="chain" id="PRO_5014792701" description="SMP-30/Gluconolactonase/LRE-like region domain-containing protein" evidence="1">
    <location>
        <begin position="23"/>
        <end position="326"/>
    </location>
</feature>
<evidence type="ECO:0000313" key="3">
    <source>
        <dbReference type="Proteomes" id="UP000228921"/>
    </source>
</evidence>
<evidence type="ECO:0000256" key="1">
    <source>
        <dbReference type="SAM" id="SignalP"/>
    </source>
</evidence>
<dbReference type="SUPFAM" id="SSF101898">
    <property type="entry name" value="NHL repeat"/>
    <property type="match status" value="1"/>
</dbReference>
<comment type="caution">
    <text evidence="2">The sequence shown here is derived from an EMBL/GenBank/DDBJ whole genome shotgun (WGS) entry which is preliminary data.</text>
</comment>
<accession>A0A2M8P0D7</accession>
<evidence type="ECO:0000313" key="2">
    <source>
        <dbReference type="EMBL" id="PJF31006.1"/>
    </source>
</evidence>
<organism evidence="2 3">
    <name type="scientific">Candidatus Thermofonsia Clade 1 bacterium</name>
    <dbReference type="NCBI Taxonomy" id="2364210"/>
    <lineage>
        <taxon>Bacteria</taxon>
        <taxon>Bacillati</taxon>
        <taxon>Chloroflexota</taxon>
        <taxon>Candidatus Thermofontia</taxon>
        <taxon>Candidatus Thermofonsia Clade 1</taxon>
    </lineage>
</organism>
<dbReference type="Gene3D" id="2.130.10.10">
    <property type="entry name" value="YVTN repeat-like/Quinoprotein amine dehydrogenase"/>
    <property type="match status" value="1"/>
</dbReference>
<name>A0A2M8P0D7_9CHLR</name>
<sequence>MRALILLTIGLCLIGAPVAAQDAPPCRGRHDLPYVWEVGLCPEMILEGFGAHGDLAAISSLVFTPEGALYFTSPARRAVYRLLPDSEGFFGAPELVATLAESPFGIAYAADEAAFYVAAEQSLFRIAADGSVALLYRDSATRWHGELHIGADGKLYVARNTAEGAALISLARDGSDVRILAEGLSQIFDFTWQGEALIIADAAESALYTLRAGALTRLAELPAHSTPHGILFYTGSMAQWHDGVFVALSGSWNATTVSGYAVYWLNPAQPSVHQQVIPSYYGLDAEALARRRVSFHPLQLMGIAVDANGWLYTALAEGYIYRFRPR</sequence>
<feature type="signal peptide" evidence="1">
    <location>
        <begin position="1"/>
        <end position="22"/>
    </location>
</feature>
<dbReference type="InterPro" id="IPR015943">
    <property type="entry name" value="WD40/YVTN_repeat-like_dom_sf"/>
</dbReference>
<dbReference type="Proteomes" id="UP000228921">
    <property type="component" value="Unassembled WGS sequence"/>
</dbReference>
<reference evidence="2 3" key="1">
    <citation type="submission" date="2017-11" db="EMBL/GenBank/DDBJ databases">
        <title>Evolution of Phototrophy in the Chloroflexi Phylum Driven by Horizontal Gene Transfer.</title>
        <authorList>
            <person name="Ward L.M."/>
            <person name="Hemp J."/>
            <person name="Shih P.M."/>
            <person name="Mcglynn S.E."/>
            <person name="Fischer W."/>
        </authorList>
    </citation>
    <scope>NUCLEOTIDE SEQUENCE [LARGE SCALE GENOMIC DNA]</scope>
    <source>
        <strain evidence="2">CP2_2F</strain>
    </source>
</reference>
<proteinExistence type="predicted"/>
<gene>
    <name evidence="2" type="ORF">CUN51_05885</name>
</gene>
<dbReference type="AlphaFoldDB" id="A0A2M8P0D7"/>